<dbReference type="PANTHER" id="PTHR47633:SF3">
    <property type="entry name" value="STRIATED MUSCLE PREFERENTIALLY EXPRESSED PROTEIN KINASE"/>
    <property type="match status" value="1"/>
</dbReference>
<organism evidence="7 8">
    <name type="scientific">Romanomermis culicivorax</name>
    <name type="common">Nematode worm</name>
    <dbReference type="NCBI Taxonomy" id="13658"/>
    <lineage>
        <taxon>Eukaryota</taxon>
        <taxon>Metazoa</taxon>
        <taxon>Ecdysozoa</taxon>
        <taxon>Nematoda</taxon>
        <taxon>Enoplea</taxon>
        <taxon>Dorylaimia</taxon>
        <taxon>Mermithida</taxon>
        <taxon>Mermithoidea</taxon>
        <taxon>Mermithidae</taxon>
        <taxon>Romanomermis</taxon>
    </lineage>
</organism>
<dbReference type="SMART" id="SM00409">
    <property type="entry name" value="IG"/>
    <property type="match status" value="3"/>
</dbReference>
<keyword evidence="3" id="KW-0963">Cytoplasm</keyword>
<evidence type="ECO:0000256" key="5">
    <source>
        <dbReference type="ARBA" id="ARBA00023319"/>
    </source>
</evidence>
<dbReference type="PROSITE" id="PS50835">
    <property type="entry name" value="IG_LIKE"/>
    <property type="match status" value="3"/>
</dbReference>
<dbReference type="FunFam" id="2.60.40.10:FF:000612">
    <property type="entry name" value="palladin isoform X1"/>
    <property type="match status" value="1"/>
</dbReference>
<dbReference type="InterPro" id="IPR013783">
    <property type="entry name" value="Ig-like_fold"/>
</dbReference>
<dbReference type="InterPro" id="IPR003598">
    <property type="entry name" value="Ig_sub2"/>
</dbReference>
<dbReference type="InterPro" id="IPR013098">
    <property type="entry name" value="Ig_I-set"/>
</dbReference>
<dbReference type="SUPFAM" id="SSF48726">
    <property type="entry name" value="Immunoglobulin"/>
    <property type="match status" value="3"/>
</dbReference>
<evidence type="ECO:0000259" key="6">
    <source>
        <dbReference type="PROSITE" id="PS50835"/>
    </source>
</evidence>
<sequence length="425" mass="47506">MPFKRPLVNIDQNQVAPNFVRPLQDKRALAGQEVILECRLEGCPEPVIKWLKDGQNVTQCPDYLLERDGNRYLLIVPCAQIVDSGRFTCQAVNAAGSKATTCMLIVAPAPSPLPGRSSATNYSIIKSPAPPATPIGPAAPYFVKELQNEPLKLGIDAMLECRVVGNPTPDVEWYKDDNIKLSTGNRYKLEYDRQTGICSLIVAMMRNEDAAEYTCMATNNRGVAKTSAYLLPKSEYEDWLHDQQSRLTSERRIYMMQSSRNYASSVASGTQSSGPDMMVTERKHFFRSIEGNMADRGGRDSQINDENLHVRRQDPHLQPNAEYAPRISNILKNLRLQEGEDAIFVSLLDGNPKPTIKWLKNGVPIYATSHHLISYKDGEAQLHIRQVTRQDTGVYCIEARNKVGTASTQASLQVDVRLRSGMLHE</sequence>
<evidence type="ECO:0000256" key="4">
    <source>
        <dbReference type="ARBA" id="ARBA00023157"/>
    </source>
</evidence>
<accession>A0A915HYK4</accession>
<dbReference type="AlphaFoldDB" id="A0A915HYK4"/>
<dbReference type="Gene3D" id="2.60.40.10">
    <property type="entry name" value="Immunoglobulins"/>
    <property type="match status" value="3"/>
</dbReference>
<feature type="domain" description="Ig-like" evidence="6">
    <location>
        <begin position="17"/>
        <end position="101"/>
    </location>
</feature>
<name>A0A915HYK4_ROMCU</name>
<comment type="similarity">
    <text evidence="2">Belongs to the protein kinase superfamily. CAMK Ser/Thr protein kinase family.</text>
</comment>
<dbReference type="PANTHER" id="PTHR47633">
    <property type="entry name" value="IMMUNOGLOBULIN"/>
    <property type="match status" value="1"/>
</dbReference>
<proteinExistence type="inferred from homology"/>
<dbReference type="InterPro" id="IPR003599">
    <property type="entry name" value="Ig_sub"/>
</dbReference>
<dbReference type="InterPro" id="IPR007110">
    <property type="entry name" value="Ig-like_dom"/>
</dbReference>
<evidence type="ECO:0000256" key="2">
    <source>
        <dbReference type="ARBA" id="ARBA00006692"/>
    </source>
</evidence>
<dbReference type="GO" id="GO:0005737">
    <property type="term" value="C:cytoplasm"/>
    <property type="evidence" value="ECO:0007669"/>
    <property type="project" value="UniProtKB-SubCell"/>
</dbReference>
<keyword evidence="7" id="KW-1185">Reference proteome</keyword>
<feature type="domain" description="Ig-like" evidence="6">
    <location>
        <begin position="325"/>
        <end position="413"/>
    </location>
</feature>
<evidence type="ECO:0000256" key="1">
    <source>
        <dbReference type="ARBA" id="ARBA00004496"/>
    </source>
</evidence>
<reference evidence="8" key="1">
    <citation type="submission" date="2022-11" db="UniProtKB">
        <authorList>
            <consortium name="WormBaseParasite"/>
        </authorList>
    </citation>
    <scope>IDENTIFICATION</scope>
</reference>
<evidence type="ECO:0000313" key="7">
    <source>
        <dbReference type="Proteomes" id="UP000887565"/>
    </source>
</evidence>
<dbReference type="InterPro" id="IPR036179">
    <property type="entry name" value="Ig-like_dom_sf"/>
</dbReference>
<dbReference type="Proteomes" id="UP000887565">
    <property type="component" value="Unplaced"/>
</dbReference>
<dbReference type="OMA" id="FKNNMPI"/>
<evidence type="ECO:0000256" key="3">
    <source>
        <dbReference type="ARBA" id="ARBA00022490"/>
    </source>
</evidence>
<dbReference type="WBParaSite" id="nRc.2.0.1.t06652-RA">
    <property type="protein sequence ID" value="nRc.2.0.1.t06652-RA"/>
    <property type="gene ID" value="nRc.2.0.1.g06652"/>
</dbReference>
<keyword evidence="4" id="KW-1015">Disulfide bond</keyword>
<dbReference type="FunFam" id="2.60.40.10:FF:000425">
    <property type="entry name" value="Myosin light chain kinase"/>
    <property type="match status" value="1"/>
</dbReference>
<evidence type="ECO:0000313" key="8">
    <source>
        <dbReference type="WBParaSite" id="nRc.2.0.1.t06652-RA"/>
    </source>
</evidence>
<dbReference type="FunFam" id="2.60.40.10:FF:000080">
    <property type="entry name" value="Myosin light chain kinase, smooth muscle"/>
    <property type="match status" value="1"/>
</dbReference>
<dbReference type="Pfam" id="PF07679">
    <property type="entry name" value="I-set"/>
    <property type="match status" value="3"/>
</dbReference>
<feature type="domain" description="Ig-like" evidence="6">
    <location>
        <begin position="140"/>
        <end position="231"/>
    </location>
</feature>
<keyword evidence="5" id="KW-0393">Immunoglobulin domain</keyword>
<comment type="subcellular location">
    <subcellularLocation>
        <location evidence="1">Cytoplasm</location>
    </subcellularLocation>
</comment>
<protein>
    <submittedName>
        <fullName evidence="8">Ig-like domain-containing protein</fullName>
    </submittedName>
</protein>
<dbReference type="GO" id="GO:0004674">
    <property type="term" value="F:protein serine/threonine kinase activity"/>
    <property type="evidence" value="ECO:0007669"/>
    <property type="project" value="UniProtKB-KW"/>
</dbReference>
<dbReference type="SMART" id="SM00408">
    <property type="entry name" value="IGc2"/>
    <property type="match status" value="3"/>
</dbReference>